<dbReference type="NCBIfam" id="NF037995">
    <property type="entry name" value="TRAP_S1"/>
    <property type="match status" value="1"/>
</dbReference>
<feature type="signal peptide" evidence="2">
    <location>
        <begin position="1"/>
        <end position="21"/>
    </location>
</feature>
<dbReference type="RefSeq" id="WP_198883928.1">
    <property type="nucleotide sequence ID" value="NZ_JAEKJA010000022.1"/>
</dbReference>
<evidence type="ECO:0000313" key="3">
    <source>
        <dbReference type="EMBL" id="MBJ3778026.1"/>
    </source>
</evidence>
<evidence type="ECO:0000256" key="2">
    <source>
        <dbReference type="SAM" id="SignalP"/>
    </source>
</evidence>
<dbReference type="GO" id="GO:0055085">
    <property type="term" value="P:transmembrane transport"/>
    <property type="evidence" value="ECO:0007669"/>
    <property type="project" value="InterPro"/>
</dbReference>
<feature type="chain" id="PRO_5037578806" evidence="2">
    <location>
        <begin position="22"/>
        <end position="342"/>
    </location>
</feature>
<proteinExistence type="predicted"/>
<protein>
    <submittedName>
        <fullName evidence="3">TRAP transporter substrate-binding protein DctP</fullName>
    </submittedName>
</protein>
<keyword evidence="1 2" id="KW-0732">Signal</keyword>
<keyword evidence="4" id="KW-1185">Reference proteome</keyword>
<accession>A0A934ISL3</accession>
<sequence length="342" mass="37795">MKLRTIAFACLTVFTAGGATAQEVVEGPKVTWNVSLWGNPRAFTQPAEDFKRLIAERTDGRFTWELFYGGQLSGPRENLDGLQIGAFEAAYYSSAFSPDKNPIAMGLDLPFLPIPDLPTREKVIETYFAQPAAAAEWDGLGVKRLYTVLVPQFEFMGVGEPPIELEDWNGKRIRALSGLADAMSALGASSSSISPPEVYTSLERGVIDAASFPFSYAHGAYGLHEVSDWYTANLNPGVNHAHIFVSKEAWAALPDQYKTLIEEVKQEVYALNMKAMDDADAKWIPIFKDAGLVAIEYTDEQRAPWIEKVARPVWDRWVEEQEAAGRPGKELLQVILETANGS</sequence>
<dbReference type="InterPro" id="IPR038404">
    <property type="entry name" value="TRAP_DctP_sf"/>
</dbReference>
<dbReference type="EMBL" id="JAEKJA010000022">
    <property type="protein sequence ID" value="MBJ3778026.1"/>
    <property type="molecule type" value="Genomic_DNA"/>
</dbReference>
<dbReference type="PANTHER" id="PTHR33376">
    <property type="match status" value="1"/>
</dbReference>
<dbReference type="Pfam" id="PF03480">
    <property type="entry name" value="DctP"/>
    <property type="match status" value="1"/>
</dbReference>
<dbReference type="Proteomes" id="UP000609531">
    <property type="component" value="Unassembled WGS sequence"/>
</dbReference>
<dbReference type="InterPro" id="IPR018389">
    <property type="entry name" value="DctP_fam"/>
</dbReference>
<reference evidence="3" key="1">
    <citation type="submission" date="2020-12" db="EMBL/GenBank/DDBJ databases">
        <title>Bacterial taxonomy.</title>
        <authorList>
            <person name="Pan X."/>
        </authorList>
    </citation>
    <scope>NUCLEOTIDE SEQUENCE</scope>
    <source>
        <strain evidence="3">B2012</strain>
    </source>
</reference>
<dbReference type="AlphaFoldDB" id="A0A934ISL3"/>
<organism evidence="3 4">
    <name type="scientific">Acuticoccus mangrovi</name>
    <dbReference type="NCBI Taxonomy" id="2796142"/>
    <lineage>
        <taxon>Bacteria</taxon>
        <taxon>Pseudomonadati</taxon>
        <taxon>Pseudomonadota</taxon>
        <taxon>Alphaproteobacteria</taxon>
        <taxon>Hyphomicrobiales</taxon>
        <taxon>Amorphaceae</taxon>
        <taxon>Acuticoccus</taxon>
    </lineage>
</organism>
<evidence type="ECO:0000256" key="1">
    <source>
        <dbReference type="ARBA" id="ARBA00022729"/>
    </source>
</evidence>
<dbReference type="PANTHER" id="PTHR33376:SF5">
    <property type="entry name" value="EXTRACYTOPLASMIC SOLUTE RECEPTOR PROTEIN"/>
    <property type="match status" value="1"/>
</dbReference>
<name>A0A934ISL3_9HYPH</name>
<comment type="caution">
    <text evidence="3">The sequence shown here is derived from an EMBL/GenBank/DDBJ whole genome shotgun (WGS) entry which is preliminary data.</text>
</comment>
<evidence type="ECO:0000313" key="4">
    <source>
        <dbReference type="Proteomes" id="UP000609531"/>
    </source>
</evidence>
<dbReference type="Gene3D" id="3.40.190.170">
    <property type="entry name" value="Bacterial extracellular solute-binding protein, family 7"/>
    <property type="match status" value="1"/>
</dbReference>
<gene>
    <name evidence="3" type="primary">dctP</name>
    <name evidence="3" type="ORF">JCR33_20165</name>
</gene>